<sequence length="167" mass="18392">MPTPQADHHTLLDLPPPRRAWLPIAAIAFLLATVDLIFACSYWQRLYGLPPSRLVQNIASGLLGKAAFAGGSNTVLLGLLLQYAMMSVMVGVYYLLSRRFAGLRRYPWRYGSLYGVMLYIVMNDIVLPLSAAPKAPFVMSWIFASIVMHVLIGLASAHSARWAASRG</sequence>
<dbReference type="RefSeq" id="WP_204678330.1">
    <property type="nucleotide sequence ID" value="NZ_BSNR01000028.1"/>
</dbReference>
<keyword evidence="1" id="KW-0472">Membrane</keyword>
<comment type="caution">
    <text evidence="2">The sequence shown here is derived from an EMBL/GenBank/DDBJ whole genome shotgun (WGS) entry which is preliminary data.</text>
</comment>
<name>A0ABS2JXW9_9GAMM</name>
<feature type="transmembrane region" description="Helical" evidence="1">
    <location>
        <begin position="76"/>
        <end position="96"/>
    </location>
</feature>
<feature type="transmembrane region" description="Helical" evidence="1">
    <location>
        <begin position="137"/>
        <end position="157"/>
    </location>
</feature>
<feature type="transmembrane region" description="Helical" evidence="1">
    <location>
        <begin position="108"/>
        <end position="131"/>
    </location>
</feature>
<dbReference type="Proteomes" id="UP001430149">
    <property type="component" value="Unassembled WGS sequence"/>
</dbReference>
<gene>
    <name evidence="2" type="ORF">ISP19_00395</name>
</gene>
<protein>
    <submittedName>
        <fullName evidence="2">Uncharacterized protein</fullName>
    </submittedName>
</protein>
<evidence type="ECO:0000256" key="1">
    <source>
        <dbReference type="SAM" id="Phobius"/>
    </source>
</evidence>
<keyword evidence="3" id="KW-1185">Reference proteome</keyword>
<dbReference type="EMBL" id="JADIKE010000016">
    <property type="protein sequence ID" value="MBM7123821.1"/>
    <property type="molecule type" value="Genomic_DNA"/>
</dbReference>
<organism evidence="2 3">
    <name type="scientific">Dyella flava</name>
    <dbReference type="NCBI Taxonomy" id="1920170"/>
    <lineage>
        <taxon>Bacteria</taxon>
        <taxon>Pseudomonadati</taxon>
        <taxon>Pseudomonadota</taxon>
        <taxon>Gammaproteobacteria</taxon>
        <taxon>Lysobacterales</taxon>
        <taxon>Rhodanobacteraceae</taxon>
        <taxon>Dyella</taxon>
    </lineage>
</organism>
<reference evidence="2" key="1">
    <citation type="submission" date="2020-10" db="EMBL/GenBank/DDBJ databases">
        <title>Phylogeny of dyella-like bacteria.</title>
        <authorList>
            <person name="Fu J."/>
        </authorList>
    </citation>
    <scope>NUCLEOTIDE SEQUENCE</scope>
    <source>
        <strain evidence="2">DHOC52</strain>
    </source>
</reference>
<accession>A0ABS2JXW9</accession>
<evidence type="ECO:0000313" key="3">
    <source>
        <dbReference type="Proteomes" id="UP001430149"/>
    </source>
</evidence>
<feature type="transmembrane region" description="Helical" evidence="1">
    <location>
        <begin position="20"/>
        <end position="42"/>
    </location>
</feature>
<keyword evidence="1" id="KW-1133">Transmembrane helix</keyword>
<evidence type="ECO:0000313" key="2">
    <source>
        <dbReference type="EMBL" id="MBM7123821.1"/>
    </source>
</evidence>
<proteinExistence type="predicted"/>
<keyword evidence="1" id="KW-0812">Transmembrane</keyword>